<dbReference type="PROSITE" id="PS50102">
    <property type="entry name" value="RRM"/>
    <property type="match status" value="1"/>
</dbReference>
<dbReference type="InterPro" id="IPR035979">
    <property type="entry name" value="RBD_domain_sf"/>
</dbReference>
<dbReference type="EMBL" id="DF849975">
    <property type="protein sequence ID" value="GAT61068.1"/>
    <property type="molecule type" value="Genomic_DNA"/>
</dbReference>
<evidence type="ECO:0000256" key="7">
    <source>
        <dbReference type="SAM" id="MobiDB-lite"/>
    </source>
</evidence>
<dbReference type="SMART" id="SM00360">
    <property type="entry name" value="RRM"/>
    <property type="match status" value="1"/>
</dbReference>
<evidence type="ECO:0000256" key="1">
    <source>
        <dbReference type="ARBA" id="ARBA00004123"/>
    </source>
</evidence>
<comment type="subcellular location">
    <subcellularLocation>
        <location evidence="1">Nucleus</location>
    </subcellularLocation>
</comment>
<evidence type="ECO:0000259" key="8">
    <source>
        <dbReference type="PROSITE" id="PS50102"/>
    </source>
</evidence>
<dbReference type="InterPro" id="IPR051106">
    <property type="entry name" value="RNA-bind/splicing_reg"/>
</dbReference>
<accession>A0ABQ0MCK9</accession>
<organism evidence="9 10">
    <name type="scientific">Mycena chlorophos</name>
    <name type="common">Agaric fungus</name>
    <name type="synonym">Agaricus chlorophos</name>
    <dbReference type="NCBI Taxonomy" id="658473"/>
    <lineage>
        <taxon>Eukaryota</taxon>
        <taxon>Fungi</taxon>
        <taxon>Dikarya</taxon>
        <taxon>Basidiomycota</taxon>
        <taxon>Agaricomycotina</taxon>
        <taxon>Agaricomycetes</taxon>
        <taxon>Agaricomycetidae</taxon>
        <taxon>Agaricales</taxon>
        <taxon>Marasmiineae</taxon>
        <taxon>Mycenaceae</taxon>
        <taxon>Mycena</taxon>
    </lineage>
</organism>
<dbReference type="SUPFAM" id="SSF54928">
    <property type="entry name" value="RNA-binding domain, RBD"/>
    <property type="match status" value="1"/>
</dbReference>
<sequence>MEGVEIQGRAIRLDYSRAASSRSASSSKAAASELRTTREPSDTLWVGNVGYETTKETIEAFWRDHEGFQRATIPQTRDGASSGMAFVKFADVESAQRAKAAVGRVGEAVLDGRRLVVDFAAPQTRKSVPGRPRRRDSEEEDGECVPELGRVGFALEEWVRVLNRNARDSSV</sequence>
<evidence type="ECO:0000256" key="4">
    <source>
        <dbReference type="ARBA" id="ARBA00023187"/>
    </source>
</evidence>
<evidence type="ECO:0000256" key="3">
    <source>
        <dbReference type="ARBA" id="ARBA00022884"/>
    </source>
</evidence>
<feature type="compositionally biased region" description="Low complexity" evidence="7">
    <location>
        <begin position="16"/>
        <end position="32"/>
    </location>
</feature>
<keyword evidence="5" id="KW-0539">Nucleus</keyword>
<dbReference type="InterPro" id="IPR012677">
    <property type="entry name" value="Nucleotide-bd_a/b_plait_sf"/>
</dbReference>
<dbReference type="Pfam" id="PF00076">
    <property type="entry name" value="RRM_1"/>
    <property type="match status" value="1"/>
</dbReference>
<proteinExistence type="predicted"/>
<dbReference type="Gene3D" id="3.30.70.330">
    <property type="match status" value="1"/>
</dbReference>
<dbReference type="PANTHER" id="PTHR48028">
    <property type="entry name" value="GLYCINE-RICH RNA-BINDING PROTEIN RZ1A"/>
    <property type="match status" value="1"/>
</dbReference>
<evidence type="ECO:0000256" key="2">
    <source>
        <dbReference type="ARBA" id="ARBA00022664"/>
    </source>
</evidence>
<feature type="region of interest" description="Disordered" evidence="7">
    <location>
        <begin position="16"/>
        <end position="39"/>
    </location>
</feature>
<dbReference type="CDD" id="cd00590">
    <property type="entry name" value="RRM_SF"/>
    <property type="match status" value="1"/>
</dbReference>
<name>A0ABQ0MCK9_MYCCL</name>
<feature type="region of interest" description="Disordered" evidence="7">
    <location>
        <begin position="123"/>
        <end position="144"/>
    </location>
</feature>
<keyword evidence="4" id="KW-0508">mRNA splicing</keyword>
<dbReference type="PANTHER" id="PTHR48028:SF4">
    <property type="entry name" value="SC35-LIKE SPLICING FACTOR"/>
    <property type="match status" value="1"/>
</dbReference>
<evidence type="ECO:0000313" key="9">
    <source>
        <dbReference type="EMBL" id="GAT61068.1"/>
    </source>
</evidence>
<dbReference type="InterPro" id="IPR000504">
    <property type="entry name" value="RRM_dom"/>
</dbReference>
<protein>
    <submittedName>
        <fullName evidence="9">Nucleolar protein gar2</fullName>
    </submittedName>
</protein>
<evidence type="ECO:0000313" key="10">
    <source>
        <dbReference type="Proteomes" id="UP000815677"/>
    </source>
</evidence>
<reference evidence="9" key="1">
    <citation type="submission" date="2014-09" db="EMBL/GenBank/DDBJ databases">
        <title>Genome sequence of the luminous mushroom Mycena chlorophos for searching fungal bioluminescence genes.</title>
        <authorList>
            <person name="Tanaka Y."/>
            <person name="Kasuga D."/>
            <person name="Oba Y."/>
            <person name="Hase S."/>
            <person name="Sato K."/>
            <person name="Oba Y."/>
            <person name="Sakakibara Y."/>
        </authorList>
    </citation>
    <scope>NUCLEOTIDE SEQUENCE</scope>
</reference>
<feature type="domain" description="RRM" evidence="8">
    <location>
        <begin position="42"/>
        <end position="122"/>
    </location>
</feature>
<dbReference type="Proteomes" id="UP000815677">
    <property type="component" value="Unassembled WGS sequence"/>
</dbReference>
<keyword evidence="3 6" id="KW-0694">RNA-binding</keyword>
<keyword evidence="2" id="KW-0507">mRNA processing</keyword>
<evidence type="ECO:0000256" key="6">
    <source>
        <dbReference type="PROSITE-ProRule" id="PRU00176"/>
    </source>
</evidence>
<evidence type="ECO:0000256" key="5">
    <source>
        <dbReference type="ARBA" id="ARBA00023242"/>
    </source>
</evidence>
<gene>
    <name evidence="9" type="ORF">MCHLO_17135</name>
</gene>
<keyword evidence="10" id="KW-1185">Reference proteome</keyword>